<dbReference type="PANTHER" id="PTHR11062">
    <property type="entry name" value="EXOSTOSIN HEPARAN SULFATE GLYCOSYLTRANSFERASE -RELATED"/>
    <property type="match status" value="1"/>
</dbReference>
<evidence type="ECO:0000256" key="5">
    <source>
        <dbReference type="ARBA" id="ARBA00023034"/>
    </source>
</evidence>
<dbReference type="AlphaFoldDB" id="A0AAP0GEI4"/>
<reference evidence="7 8" key="1">
    <citation type="journal article" date="2022" name="Nat. Plants">
        <title>Genomes of leafy and leafless Platanthera orchids illuminate the evolution of mycoheterotrophy.</title>
        <authorList>
            <person name="Li M.H."/>
            <person name="Liu K.W."/>
            <person name="Li Z."/>
            <person name="Lu H.C."/>
            <person name="Ye Q.L."/>
            <person name="Zhang D."/>
            <person name="Wang J.Y."/>
            <person name="Li Y.F."/>
            <person name="Zhong Z.M."/>
            <person name="Liu X."/>
            <person name="Yu X."/>
            <person name="Liu D.K."/>
            <person name="Tu X.D."/>
            <person name="Liu B."/>
            <person name="Hao Y."/>
            <person name="Liao X.Y."/>
            <person name="Jiang Y.T."/>
            <person name="Sun W.H."/>
            <person name="Chen J."/>
            <person name="Chen Y.Q."/>
            <person name="Ai Y."/>
            <person name="Zhai J.W."/>
            <person name="Wu S.S."/>
            <person name="Zhou Z."/>
            <person name="Hsiao Y.Y."/>
            <person name="Wu W.L."/>
            <person name="Chen Y.Y."/>
            <person name="Lin Y.F."/>
            <person name="Hsu J.L."/>
            <person name="Li C.Y."/>
            <person name="Wang Z.W."/>
            <person name="Zhao X."/>
            <person name="Zhong W.Y."/>
            <person name="Ma X.K."/>
            <person name="Ma L."/>
            <person name="Huang J."/>
            <person name="Chen G.Z."/>
            <person name="Huang M.Z."/>
            <person name="Huang L."/>
            <person name="Peng D.H."/>
            <person name="Luo Y.B."/>
            <person name="Zou S.Q."/>
            <person name="Chen S.P."/>
            <person name="Lan S."/>
            <person name="Tsai W.C."/>
            <person name="Van de Peer Y."/>
            <person name="Liu Z.J."/>
        </authorList>
    </citation>
    <scope>NUCLEOTIDE SEQUENCE [LARGE SCALE GENOMIC DNA]</scope>
    <source>
        <strain evidence="7">Lor287</strain>
    </source>
</reference>
<sequence length="572" mass="66188">MSCDFKEFILEVCIIRCQRLCQSRSRRLISVMIFTVAAVLIFQNSLSSKSGFSTQIPPDLLAKHEQSSLYKDLSSIKDQNLFLSQTQNLSETLNHHVTVGEMDREPQKVEKFDDSIELDGNENRDTEFSILRNGSKDDNFKENPQLVADKTEVPGNVTENLQEELGVNKNLEIHPLSMSEMHSLLRKIRASYPSMRHRFSSAPEKQIMAAREKIENAPIVEADGKLYPPMYRNLSKFKRSYELMEKTLKIYVYREGEKPIFHQPVLKGIYASEGWFMKQMQSNKHYLVKNPAQAHLFYIPFSSRLLQVALYVPDSHNRTKLRLHLKSYVDLIASKYPFWNRSAGGGDHFVVACHDWALDVTNKSMDGGIRAVCVSDLRMGFRFGRDVSLPETNVRSPKNPLKDVGGRAWNQRPILAFFAGNLHGGLRDTILKHWENNDHDMKIFGPAFARMKMDYVQHMKSSKYCICPRGYEANSPRLMEAFFFECVPVIIADDYVPPFFEVLDWEKFSVVVLEKDVPRLKEILLSISGAEYRELQMGVKKVQQHFLWHSKPSKYDLFHMILHSIWLSRVYN</sequence>
<comment type="caution">
    <text evidence="7">The sequence shown here is derived from an EMBL/GenBank/DDBJ whole genome shotgun (WGS) entry which is preliminary data.</text>
</comment>
<evidence type="ECO:0000256" key="3">
    <source>
        <dbReference type="ARBA" id="ARBA00022676"/>
    </source>
</evidence>
<evidence type="ECO:0000256" key="4">
    <source>
        <dbReference type="ARBA" id="ARBA00022968"/>
    </source>
</evidence>
<dbReference type="GO" id="GO:0000139">
    <property type="term" value="C:Golgi membrane"/>
    <property type="evidence" value="ECO:0007669"/>
    <property type="project" value="UniProtKB-SubCell"/>
</dbReference>
<keyword evidence="3" id="KW-0808">Transferase</keyword>
<keyword evidence="8" id="KW-1185">Reference proteome</keyword>
<keyword evidence="5" id="KW-0333">Golgi apparatus</keyword>
<name>A0AAP0GEI4_9ASPA</name>
<gene>
    <name evidence="7" type="ORF">KSP39_PZI001748</name>
</gene>
<evidence type="ECO:0000259" key="6">
    <source>
        <dbReference type="Pfam" id="PF03016"/>
    </source>
</evidence>
<evidence type="ECO:0000256" key="2">
    <source>
        <dbReference type="ARBA" id="ARBA00010271"/>
    </source>
</evidence>
<keyword evidence="4" id="KW-0812">Transmembrane</keyword>
<evidence type="ECO:0000313" key="8">
    <source>
        <dbReference type="Proteomes" id="UP001418222"/>
    </source>
</evidence>
<protein>
    <submittedName>
        <fullName evidence="7">Glycosyltransferase</fullName>
    </submittedName>
</protein>
<dbReference type="InterPro" id="IPR040911">
    <property type="entry name" value="Exostosin_GT47"/>
</dbReference>
<dbReference type="Pfam" id="PF03016">
    <property type="entry name" value="Exostosin_GT47"/>
    <property type="match status" value="1"/>
</dbReference>
<organism evidence="7 8">
    <name type="scientific">Platanthera zijinensis</name>
    <dbReference type="NCBI Taxonomy" id="2320716"/>
    <lineage>
        <taxon>Eukaryota</taxon>
        <taxon>Viridiplantae</taxon>
        <taxon>Streptophyta</taxon>
        <taxon>Embryophyta</taxon>
        <taxon>Tracheophyta</taxon>
        <taxon>Spermatophyta</taxon>
        <taxon>Magnoliopsida</taxon>
        <taxon>Liliopsida</taxon>
        <taxon>Asparagales</taxon>
        <taxon>Orchidaceae</taxon>
        <taxon>Orchidoideae</taxon>
        <taxon>Orchideae</taxon>
        <taxon>Orchidinae</taxon>
        <taxon>Platanthera</taxon>
    </lineage>
</organism>
<proteinExistence type="inferred from homology"/>
<accession>A0AAP0GEI4</accession>
<dbReference type="InterPro" id="IPR004263">
    <property type="entry name" value="Exostosin"/>
</dbReference>
<feature type="domain" description="Exostosin GT47" evidence="6">
    <location>
        <begin position="245"/>
        <end position="525"/>
    </location>
</feature>
<evidence type="ECO:0000313" key="7">
    <source>
        <dbReference type="EMBL" id="KAK8954622.1"/>
    </source>
</evidence>
<dbReference type="Proteomes" id="UP001418222">
    <property type="component" value="Unassembled WGS sequence"/>
</dbReference>
<dbReference type="PANTHER" id="PTHR11062:SF210">
    <property type="entry name" value="EXOSTOSIN FAMILY PROTEIN"/>
    <property type="match status" value="1"/>
</dbReference>
<dbReference type="EMBL" id="JBBWWQ010000002">
    <property type="protein sequence ID" value="KAK8954622.1"/>
    <property type="molecule type" value="Genomic_DNA"/>
</dbReference>
<keyword evidence="4" id="KW-0735">Signal-anchor</keyword>
<keyword evidence="3" id="KW-0328">Glycosyltransferase</keyword>
<evidence type="ECO:0000256" key="1">
    <source>
        <dbReference type="ARBA" id="ARBA00004323"/>
    </source>
</evidence>
<comment type="subcellular location">
    <subcellularLocation>
        <location evidence="1">Golgi apparatus membrane</location>
        <topology evidence="1">Single-pass type II membrane protein</topology>
    </subcellularLocation>
</comment>
<dbReference type="GO" id="GO:0016757">
    <property type="term" value="F:glycosyltransferase activity"/>
    <property type="evidence" value="ECO:0007669"/>
    <property type="project" value="UniProtKB-KW"/>
</dbReference>
<comment type="similarity">
    <text evidence="2">Belongs to the glycosyltransferase 47 family.</text>
</comment>